<dbReference type="InterPro" id="IPR053843">
    <property type="entry name" value="DnaD_N"/>
</dbReference>
<dbReference type="STRING" id="1423735.FC15_GL001278"/>
<name>A0A0R1VYE0_9LACO</name>
<dbReference type="InterPro" id="IPR036388">
    <property type="entry name" value="WH-like_DNA-bd_sf"/>
</dbReference>
<reference evidence="4 5" key="1">
    <citation type="journal article" date="2015" name="Genome Announc.">
        <title>Expanding the biotechnology potential of lactobacilli through comparative genomics of 213 strains and associated genera.</title>
        <authorList>
            <person name="Sun Z."/>
            <person name="Harris H.M."/>
            <person name="McCann A."/>
            <person name="Guo C."/>
            <person name="Argimon S."/>
            <person name="Zhang W."/>
            <person name="Yang X."/>
            <person name="Jeffery I.B."/>
            <person name="Cooney J.C."/>
            <person name="Kagawa T.F."/>
            <person name="Liu W."/>
            <person name="Song Y."/>
            <person name="Salvetti E."/>
            <person name="Wrobel A."/>
            <person name="Rasinkangas P."/>
            <person name="Parkhill J."/>
            <person name="Rea M.C."/>
            <person name="O'Sullivan O."/>
            <person name="Ritari J."/>
            <person name="Douillard F.P."/>
            <person name="Paul Ross R."/>
            <person name="Yang R."/>
            <person name="Briner A.E."/>
            <person name="Felis G.E."/>
            <person name="de Vos W.M."/>
            <person name="Barrangou R."/>
            <person name="Klaenhammer T.R."/>
            <person name="Caufield P.W."/>
            <person name="Cui Y."/>
            <person name="Zhang H."/>
            <person name="O'Toole P.W."/>
        </authorList>
    </citation>
    <scope>NUCLEOTIDE SEQUENCE [LARGE SCALE GENOMIC DNA]</scope>
    <source>
        <strain evidence="4 5">DSM 17758</strain>
    </source>
</reference>
<evidence type="ECO:0000259" key="2">
    <source>
        <dbReference type="Pfam" id="PF07261"/>
    </source>
</evidence>
<accession>A0A0R1VYE0</accession>
<organism evidence="4 5">
    <name type="scientific">Lapidilactobacillus concavus DSM 17758</name>
    <dbReference type="NCBI Taxonomy" id="1423735"/>
    <lineage>
        <taxon>Bacteria</taxon>
        <taxon>Bacillati</taxon>
        <taxon>Bacillota</taxon>
        <taxon>Bacilli</taxon>
        <taxon>Lactobacillales</taxon>
        <taxon>Lactobacillaceae</taxon>
        <taxon>Lapidilactobacillus</taxon>
    </lineage>
</organism>
<evidence type="ECO:0000256" key="1">
    <source>
        <dbReference type="ARBA" id="ARBA00093462"/>
    </source>
</evidence>
<evidence type="ECO:0000259" key="3">
    <source>
        <dbReference type="Pfam" id="PF21984"/>
    </source>
</evidence>
<comment type="similarity">
    <text evidence="1">Belongs to the DnaB/DnaD family.</text>
</comment>
<dbReference type="SUPFAM" id="SSF158499">
    <property type="entry name" value="DnaD domain-like"/>
    <property type="match status" value="1"/>
</dbReference>
<sequence>MTLSFEIRSFLLTHQKDSEQMSKLTFNDFIGAPQTVIANQILDHYAELGMSDTQLAIFLQIIKYSQHGEKFPSPADLAGVVKHPVSEVYQALQQMTQKSFIAVTTSIDHDQHIDQYDVAPFFERLTGLQDDQEQVANFQQQQADITKLYQEVEVEFGRPLSPIEMETIDGWLNRDHFSTEIIRLALREAVLNDARSFKYIDRILLDWQKRQIKSAADLQHYKSKFQ</sequence>
<keyword evidence="5" id="KW-1185">Reference proteome</keyword>
<dbReference type="InterPro" id="IPR053162">
    <property type="entry name" value="DnaD"/>
</dbReference>
<dbReference type="Pfam" id="PF21984">
    <property type="entry name" value="DnaD_N"/>
    <property type="match status" value="1"/>
</dbReference>
<dbReference type="EMBL" id="AZFX01000036">
    <property type="protein sequence ID" value="KRM10673.1"/>
    <property type="molecule type" value="Genomic_DNA"/>
</dbReference>
<feature type="domain" description="DnaB/C C-terminal" evidence="2">
    <location>
        <begin position="150"/>
        <end position="221"/>
    </location>
</feature>
<dbReference type="PANTHER" id="PTHR37293:SF6">
    <property type="entry name" value="DNA REPLICATION PROTEIN DNAD"/>
    <property type="match status" value="1"/>
</dbReference>
<evidence type="ECO:0000313" key="5">
    <source>
        <dbReference type="Proteomes" id="UP000051315"/>
    </source>
</evidence>
<dbReference type="Proteomes" id="UP000051315">
    <property type="component" value="Unassembled WGS sequence"/>
</dbReference>
<dbReference type="PATRIC" id="fig|1423735.3.peg.1324"/>
<evidence type="ECO:0000313" key="4">
    <source>
        <dbReference type="EMBL" id="KRM10673.1"/>
    </source>
</evidence>
<feature type="domain" description="DnaD N-terminal" evidence="3">
    <location>
        <begin position="37"/>
        <end position="133"/>
    </location>
</feature>
<proteinExistence type="inferred from homology"/>
<dbReference type="InterPro" id="IPR006343">
    <property type="entry name" value="DnaB/C_C"/>
</dbReference>
<dbReference type="PANTHER" id="PTHR37293">
    <property type="entry name" value="PHAGE REPLICATION PROTEIN-RELATED"/>
    <property type="match status" value="1"/>
</dbReference>
<dbReference type="OrthoDB" id="9770238at2"/>
<comment type="caution">
    <text evidence="4">The sequence shown here is derived from an EMBL/GenBank/DDBJ whole genome shotgun (WGS) entry which is preliminary data.</text>
</comment>
<dbReference type="InterPro" id="IPR034829">
    <property type="entry name" value="DnaD-like_sf"/>
</dbReference>
<gene>
    <name evidence="4" type="ORF">FC15_GL001278</name>
</gene>
<dbReference type="Pfam" id="PF07261">
    <property type="entry name" value="DnaB_2"/>
    <property type="match status" value="1"/>
</dbReference>
<dbReference type="NCBIfam" id="TIGR01446">
    <property type="entry name" value="DnaD_dom"/>
    <property type="match status" value="1"/>
</dbReference>
<dbReference type="Gene3D" id="1.10.10.10">
    <property type="entry name" value="Winged helix-like DNA-binding domain superfamily/Winged helix DNA-binding domain"/>
    <property type="match status" value="1"/>
</dbReference>
<dbReference type="AlphaFoldDB" id="A0A0R1VYE0"/>
<protein>
    <submittedName>
        <fullName evidence="4">DNA replication protein dnaD</fullName>
    </submittedName>
</protein>
<dbReference type="Gene3D" id="1.10.10.630">
    <property type="entry name" value="DnaD domain-like"/>
    <property type="match status" value="1"/>
</dbReference>